<keyword evidence="1" id="KW-0472">Membrane</keyword>
<proteinExistence type="predicted"/>
<evidence type="ECO:0000313" key="3">
    <source>
        <dbReference type="Proteomes" id="UP000185207"/>
    </source>
</evidence>
<keyword evidence="3" id="KW-1185">Reference proteome</keyword>
<keyword evidence="1" id="KW-0812">Transmembrane</keyword>
<dbReference type="EMBL" id="FSRK01000001">
    <property type="protein sequence ID" value="SIN98788.1"/>
    <property type="molecule type" value="Genomic_DNA"/>
</dbReference>
<name>A0A1N6FU58_9FLAO</name>
<evidence type="ECO:0000256" key="1">
    <source>
        <dbReference type="SAM" id="Phobius"/>
    </source>
</evidence>
<protein>
    <submittedName>
        <fullName evidence="2">Uncharacterized protein</fullName>
    </submittedName>
</protein>
<dbReference type="AlphaFoldDB" id="A0A1N6FU58"/>
<dbReference type="Proteomes" id="UP000185207">
    <property type="component" value="Unassembled WGS sequence"/>
</dbReference>
<organism evidence="2 3">
    <name type="scientific">Epilithonimonas zeae</name>
    <dbReference type="NCBI Taxonomy" id="1416779"/>
    <lineage>
        <taxon>Bacteria</taxon>
        <taxon>Pseudomonadati</taxon>
        <taxon>Bacteroidota</taxon>
        <taxon>Flavobacteriia</taxon>
        <taxon>Flavobacteriales</taxon>
        <taxon>Weeksellaceae</taxon>
        <taxon>Chryseobacterium group</taxon>
        <taxon>Epilithonimonas</taxon>
    </lineage>
</organism>
<dbReference type="RefSeq" id="WP_074234234.1">
    <property type="nucleotide sequence ID" value="NZ_FSRK01000001.1"/>
</dbReference>
<sequence length="125" mass="14466">MPKIFPFLHGCYYTLTSVWPLLHLDSFLNVTGGKTDIWLVRTVSIALLPYGLLSFYIAFSKRKSPIVALTCALCCFGLALVDAFYYMAGVIKWVYLIDAAIQMIFLLYWINYMFNYIHKTDKRIT</sequence>
<dbReference type="OrthoDB" id="799809at2"/>
<accession>A0A1N6FU58</accession>
<gene>
    <name evidence="2" type="ORF">SAMN05444409_1479</name>
</gene>
<feature type="transmembrane region" description="Helical" evidence="1">
    <location>
        <begin position="93"/>
        <end position="114"/>
    </location>
</feature>
<keyword evidence="1" id="KW-1133">Transmembrane helix</keyword>
<evidence type="ECO:0000313" key="2">
    <source>
        <dbReference type="EMBL" id="SIN98788.1"/>
    </source>
</evidence>
<feature type="transmembrane region" description="Helical" evidence="1">
    <location>
        <begin position="66"/>
        <end position="87"/>
    </location>
</feature>
<reference evidence="3" key="1">
    <citation type="submission" date="2016-11" db="EMBL/GenBank/DDBJ databases">
        <authorList>
            <person name="Varghese N."/>
            <person name="Submissions S."/>
        </authorList>
    </citation>
    <scope>NUCLEOTIDE SEQUENCE [LARGE SCALE GENOMIC DNA]</scope>
    <source>
        <strain evidence="3">DSM 27623</strain>
    </source>
</reference>
<dbReference type="STRING" id="1416779.SAMN05444409_1479"/>
<feature type="transmembrane region" description="Helical" evidence="1">
    <location>
        <begin position="38"/>
        <end position="59"/>
    </location>
</feature>